<evidence type="ECO:0000256" key="8">
    <source>
        <dbReference type="ARBA" id="ARBA00023014"/>
    </source>
</evidence>
<dbReference type="GO" id="GO:0046872">
    <property type="term" value="F:metal ion binding"/>
    <property type="evidence" value="ECO:0007669"/>
    <property type="project" value="UniProtKB-KW"/>
</dbReference>
<evidence type="ECO:0000256" key="5">
    <source>
        <dbReference type="ARBA" id="ARBA00022723"/>
    </source>
</evidence>
<evidence type="ECO:0000313" key="14">
    <source>
        <dbReference type="EMBL" id="MFH4974383.1"/>
    </source>
</evidence>
<dbReference type="InterPro" id="IPR004192">
    <property type="entry name" value="Rieske_TM"/>
</dbReference>
<dbReference type="Gene3D" id="1.20.5.270">
    <property type="entry name" value="Ubiquinol cytochrome reductase, transmembrane domain"/>
    <property type="match status" value="1"/>
</dbReference>
<evidence type="ECO:0000256" key="7">
    <source>
        <dbReference type="ARBA" id="ARBA00023004"/>
    </source>
</evidence>
<gene>
    <name evidence="14" type="ORF">AB6A40_001092</name>
</gene>
<evidence type="ECO:0000256" key="3">
    <source>
        <dbReference type="ARBA" id="ARBA00022692"/>
    </source>
</evidence>
<evidence type="ECO:0000256" key="2">
    <source>
        <dbReference type="ARBA" id="ARBA00010651"/>
    </source>
</evidence>
<dbReference type="NCBIfam" id="TIGR01416">
    <property type="entry name" value="Rieske_proteo"/>
    <property type="match status" value="1"/>
</dbReference>
<keyword evidence="12" id="KW-0679">Respiratory chain</keyword>
<comment type="miscellaneous">
    <text evidence="11">The Rieske protein is a high potential 2Fe-2S protein.</text>
</comment>
<feature type="domain" description="Rieske" evidence="13">
    <location>
        <begin position="163"/>
        <end position="231"/>
    </location>
</feature>
<dbReference type="GO" id="GO:0051537">
    <property type="term" value="F:2 iron, 2 sulfur cluster binding"/>
    <property type="evidence" value="ECO:0007669"/>
    <property type="project" value="UniProtKB-KW"/>
</dbReference>
<dbReference type="InterPro" id="IPR014349">
    <property type="entry name" value="Rieske_Fe-S_prot"/>
</dbReference>
<name>A0ABD6EC53_9BILA</name>
<comment type="subcellular location">
    <subcellularLocation>
        <location evidence="1">Membrane</location>
        <topology evidence="1">Single-pass membrane protein</topology>
    </subcellularLocation>
    <subcellularLocation>
        <location evidence="12">Mitochondrion inner membrane</location>
    </subcellularLocation>
</comment>
<dbReference type="PRINTS" id="PR00162">
    <property type="entry name" value="RIESKE"/>
</dbReference>
<evidence type="ECO:0000256" key="10">
    <source>
        <dbReference type="ARBA" id="ARBA00023157"/>
    </source>
</evidence>
<dbReference type="InterPro" id="IPR017941">
    <property type="entry name" value="Rieske_2Fe-2S"/>
</dbReference>
<evidence type="ECO:0000256" key="6">
    <source>
        <dbReference type="ARBA" id="ARBA00022989"/>
    </source>
</evidence>
<dbReference type="SUPFAM" id="SSF50022">
    <property type="entry name" value="ISP domain"/>
    <property type="match status" value="1"/>
</dbReference>
<dbReference type="EMBL" id="JBGFUD010000368">
    <property type="protein sequence ID" value="MFH4974383.1"/>
    <property type="molecule type" value="Genomic_DNA"/>
</dbReference>
<dbReference type="Pfam" id="PF02921">
    <property type="entry name" value="UCR_TM"/>
    <property type="match status" value="1"/>
</dbReference>
<evidence type="ECO:0000256" key="11">
    <source>
        <dbReference type="RuleBase" id="RU004494"/>
    </source>
</evidence>
<dbReference type="PROSITE" id="PS51296">
    <property type="entry name" value="RIESKE"/>
    <property type="match status" value="1"/>
</dbReference>
<dbReference type="GO" id="GO:0008121">
    <property type="term" value="F:quinol-cytochrome-c reductase activity"/>
    <property type="evidence" value="ECO:0007669"/>
    <property type="project" value="UniProtKB-EC"/>
</dbReference>
<evidence type="ECO:0000259" key="13">
    <source>
        <dbReference type="PROSITE" id="PS51296"/>
    </source>
</evidence>
<keyword evidence="7" id="KW-0408">Iron</keyword>
<keyword evidence="9" id="KW-0472">Membrane</keyword>
<dbReference type="InterPro" id="IPR005805">
    <property type="entry name" value="Rieske_Fe-S_prot_C"/>
</dbReference>
<keyword evidence="4" id="KW-0001">2Fe-2S</keyword>
<dbReference type="AlphaFoldDB" id="A0ABD6EC53"/>
<evidence type="ECO:0000313" key="15">
    <source>
        <dbReference type="Proteomes" id="UP001608902"/>
    </source>
</evidence>
<dbReference type="FunFam" id="2.102.10.10:FF:000001">
    <property type="entry name" value="Cytochrome b-c1 complex subunit Rieske, mitochondrial"/>
    <property type="match status" value="1"/>
</dbReference>
<dbReference type="Pfam" id="PF00355">
    <property type="entry name" value="Rieske"/>
    <property type="match status" value="1"/>
</dbReference>
<dbReference type="InterPro" id="IPR006317">
    <property type="entry name" value="Ubiquinol_cyt_c_Rdtase_Fe-S-su"/>
</dbReference>
<accession>A0ABD6EC53</accession>
<comment type="cofactor">
    <cofactor evidence="11">
        <name>[2Fe-2S] cluster</name>
        <dbReference type="ChEBI" id="CHEBI:190135"/>
    </cofactor>
    <text evidence="11">Binds 1 [2Fe-2S] cluster per subunit.</text>
</comment>
<dbReference type="GO" id="GO:0005743">
    <property type="term" value="C:mitochondrial inner membrane"/>
    <property type="evidence" value="ECO:0007669"/>
    <property type="project" value="UniProtKB-SubCell"/>
</dbReference>
<protein>
    <recommendedName>
        <fullName evidence="11">Cytochrome b-c1 complex subunit Rieske, mitochondrial</fullName>
        <ecNumber evidence="11">7.1.1.8</ecNumber>
    </recommendedName>
</protein>
<evidence type="ECO:0000256" key="9">
    <source>
        <dbReference type="ARBA" id="ARBA00023136"/>
    </source>
</evidence>
<reference evidence="14 15" key="1">
    <citation type="submission" date="2024-08" db="EMBL/GenBank/DDBJ databases">
        <title>Gnathostoma spinigerum genome.</title>
        <authorList>
            <person name="Gonzalez-Bertolin B."/>
            <person name="Monzon S."/>
            <person name="Zaballos A."/>
            <person name="Jimenez P."/>
            <person name="Dekumyoy P."/>
            <person name="Varona S."/>
            <person name="Cuesta I."/>
            <person name="Sumanam S."/>
            <person name="Adisakwattana P."/>
            <person name="Gasser R.B."/>
            <person name="Hernandez-Gonzalez A."/>
            <person name="Young N.D."/>
            <person name="Perteguer M.J."/>
        </authorList>
    </citation>
    <scope>NUCLEOTIDE SEQUENCE [LARGE SCALE GENOMIC DNA]</scope>
    <source>
        <strain evidence="14">AL3</strain>
        <tissue evidence="14">Liver</tissue>
    </source>
</reference>
<dbReference type="Gene3D" id="2.102.10.10">
    <property type="entry name" value="Rieske [2Fe-2S] iron-sulphur domain"/>
    <property type="match status" value="1"/>
</dbReference>
<evidence type="ECO:0000256" key="12">
    <source>
        <dbReference type="RuleBase" id="RU004495"/>
    </source>
</evidence>
<keyword evidence="5" id="KW-0479">Metal-binding</keyword>
<comment type="catalytic activity">
    <reaction evidence="11">
        <text>a quinol + 2 Fe(III)-[cytochrome c](out) = a quinone + 2 Fe(II)-[cytochrome c](out) + 2 H(+)(out)</text>
        <dbReference type="Rhea" id="RHEA:11484"/>
        <dbReference type="Rhea" id="RHEA-COMP:10350"/>
        <dbReference type="Rhea" id="RHEA-COMP:14399"/>
        <dbReference type="ChEBI" id="CHEBI:15378"/>
        <dbReference type="ChEBI" id="CHEBI:24646"/>
        <dbReference type="ChEBI" id="CHEBI:29033"/>
        <dbReference type="ChEBI" id="CHEBI:29034"/>
        <dbReference type="ChEBI" id="CHEBI:132124"/>
        <dbReference type="EC" id="7.1.1.8"/>
    </reaction>
</comment>
<proteinExistence type="inferred from homology"/>
<keyword evidence="15" id="KW-1185">Reference proteome</keyword>
<keyword evidence="6" id="KW-1133">Transmembrane helix</keyword>
<comment type="caution">
    <text evidence="14">The sequence shown here is derived from an EMBL/GenBank/DDBJ whole genome shotgun (WGS) entry which is preliminary data.</text>
</comment>
<evidence type="ECO:0000256" key="1">
    <source>
        <dbReference type="ARBA" id="ARBA00004167"/>
    </source>
</evidence>
<keyword evidence="10" id="KW-1015">Disulfide bond</keyword>
<dbReference type="EC" id="7.1.1.8" evidence="11"/>
<keyword evidence="3" id="KW-0812">Transmembrane</keyword>
<dbReference type="CDD" id="cd03470">
    <property type="entry name" value="Rieske_cytochrome_bc1"/>
    <property type="match status" value="1"/>
</dbReference>
<dbReference type="PANTHER" id="PTHR10134">
    <property type="entry name" value="CYTOCHROME B-C1 COMPLEX SUBUNIT RIESKE, MITOCHONDRIAL"/>
    <property type="match status" value="1"/>
</dbReference>
<dbReference type="InterPro" id="IPR037008">
    <property type="entry name" value="bc1_Rieske_TM_sf"/>
</dbReference>
<keyword evidence="11" id="KW-0249">Electron transport</keyword>
<sequence length="232" mass="26159">MNSIYNKSRLFAVVNKMVTLRTVARAATLHAPFGRSIHTDQRFPRFENCLKKECADQKESLTEDANLRRSLPVACYFGVGGIISLIVAKESIQKSVLFKWMPADQQALLTVKVPMDDIPEGHTKTVEWRGKPVFVRHRTVEEIENEQSVDISKLRDPQHDSERVIRKEWLVVIGVCRHLGCIAIPHAGPHNGFFCPCHGTDFDVSGRIRRGPAPVNLEVPPYKIEGRTIVIG</sequence>
<keyword evidence="11" id="KW-0813">Transport</keyword>
<keyword evidence="8" id="KW-0411">Iron-sulfur</keyword>
<comment type="similarity">
    <text evidence="2">Belongs to the Rieske iron-sulfur protein family.</text>
</comment>
<organism evidence="14 15">
    <name type="scientific">Gnathostoma spinigerum</name>
    <dbReference type="NCBI Taxonomy" id="75299"/>
    <lineage>
        <taxon>Eukaryota</taxon>
        <taxon>Metazoa</taxon>
        <taxon>Ecdysozoa</taxon>
        <taxon>Nematoda</taxon>
        <taxon>Chromadorea</taxon>
        <taxon>Rhabditida</taxon>
        <taxon>Spirurina</taxon>
        <taxon>Gnathostomatomorpha</taxon>
        <taxon>Gnathostomatoidea</taxon>
        <taxon>Gnathostomatidae</taxon>
        <taxon>Gnathostoma</taxon>
    </lineage>
</organism>
<keyword evidence="12" id="KW-0496">Mitochondrion</keyword>
<dbReference type="Proteomes" id="UP001608902">
    <property type="component" value="Unassembled WGS sequence"/>
</dbReference>
<evidence type="ECO:0000256" key="4">
    <source>
        <dbReference type="ARBA" id="ARBA00022714"/>
    </source>
</evidence>
<dbReference type="InterPro" id="IPR036922">
    <property type="entry name" value="Rieske_2Fe-2S_sf"/>
</dbReference>